<organism evidence="1 2">
    <name type="scientific">Rhodovulum steppense</name>
    <dbReference type="NCBI Taxonomy" id="540251"/>
    <lineage>
        <taxon>Bacteria</taxon>
        <taxon>Pseudomonadati</taxon>
        <taxon>Pseudomonadota</taxon>
        <taxon>Alphaproteobacteria</taxon>
        <taxon>Rhodobacterales</taxon>
        <taxon>Paracoccaceae</taxon>
        <taxon>Rhodovulum</taxon>
    </lineage>
</organism>
<dbReference type="CDD" id="cd02980">
    <property type="entry name" value="TRX_Fd_family"/>
    <property type="match status" value="1"/>
</dbReference>
<reference evidence="1 2" key="1">
    <citation type="submission" date="2019-03" db="EMBL/GenBank/DDBJ databases">
        <title>Genomic Encyclopedia of Type Strains, Phase IV (KMG-IV): sequencing the most valuable type-strain genomes for metagenomic binning, comparative biology and taxonomic classification.</title>
        <authorList>
            <person name="Goeker M."/>
        </authorList>
    </citation>
    <scope>NUCLEOTIDE SEQUENCE [LARGE SCALE GENOMIC DNA]</scope>
    <source>
        <strain evidence="1 2">DSM 21153</strain>
    </source>
</reference>
<dbReference type="InterPro" id="IPR036249">
    <property type="entry name" value="Thioredoxin-like_sf"/>
</dbReference>
<proteinExistence type="predicted"/>
<dbReference type="OrthoDB" id="424426at2"/>
<name>A0A4R1Z0B0_9RHOB</name>
<accession>A0A4R1Z0B0</accession>
<dbReference type="SUPFAM" id="SSF52833">
    <property type="entry name" value="Thioredoxin-like"/>
    <property type="match status" value="1"/>
</dbReference>
<dbReference type="EMBL" id="SLVM01000004">
    <property type="protein sequence ID" value="TCM86573.1"/>
    <property type="molecule type" value="Genomic_DNA"/>
</dbReference>
<protein>
    <submittedName>
        <fullName evidence="1">Putative metal-binding protein</fullName>
    </submittedName>
</protein>
<dbReference type="Pfam" id="PF07845">
    <property type="entry name" value="DUF1636"/>
    <property type="match status" value="1"/>
</dbReference>
<evidence type="ECO:0000313" key="1">
    <source>
        <dbReference type="EMBL" id="TCM86573.1"/>
    </source>
</evidence>
<dbReference type="InterPro" id="IPR012863">
    <property type="entry name" value="DUF1636"/>
</dbReference>
<gene>
    <name evidence="1" type="ORF">EV216_104128</name>
</gene>
<dbReference type="AlphaFoldDB" id="A0A4R1Z0B0"/>
<dbReference type="Proteomes" id="UP000295277">
    <property type="component" value="Unassembled WGS sequence"/>
</dbReference>
<evidence type="ECO:0000313" key="2">
    <source>
        <dbReference type="Proteomes" id="UP000295277"/>
    </source>
</evidence>
<keyword evidence="2" id="KW-1185">Reference proteome</keyword>
<dbReference type="RefSeq" id="WP_132693776.1">
    <property type="nucleotide sequence ID" value="NZ_SLVM01000004.1"/>
</dbReference>
<comment type="caution">
    <text evidence="1">The sequence shown here is derived from an EMBL/GenBank/DDBJ whole genome shotgun (WGS) entry which is preliminary data.</text>
</comment>
<dbReference type="Gene3D" id="3.40.30.10">
    <property type="entry name" value="Glutaredoxin"/>
    <property type="match status" value="1"/>
</dbReference>
<sequence length="126" mass="13363">MSAAHPGAVDLLVCTTCRRADPADPDAPRPGALLHDALAANGLPEGVRLIATDCLSNCTRGCTVALRGPGRWSYVYGNLDPAQAPLIAEGAALFRDAPGGLVPWRDRPEHFRKNCIARIPPMEAPE</sequence>